<dbReference type="VEuPathDB" id="VectorBase:GBRI006841"/>
<keyword evidence="3" id="KW-1185">Reference proteome</keyword>
<dbReference type="EnsemblMetazoa" id="GBRI006841-RA">
    <property type="protein sequence ID" value="GBRI006841-PA"/>
    <property type="gene ID" value="GBRI006841"/>
</dbReference>
<reference evidence="2" key="2">
    <citation type="submission" date="2020-05" db="UniProtKB">
        <authorList>
            <consortium name="EnsemblMetazoa"/>
        </authorList>
    </citation>
    <scope>IDENTIFICATION</scope>
    <source>
        <strain evidence="2">IAEA</strain>
    </source>
</reference>
<keyword evidence="1" id="KW-0812">Transmembrane</keyword>
<organism evidence="2 3">
    <name type="scientific">Glossina brevipalpis</name>
    <dbReference type="NCBI Taxonomy" id="37001"/>
    <lineage>
        <taxon>Eukaryota</taxon>
        <taxon>Metazoa</taxon>
        <taxon>Ecdysozoa</taxon>
        <taxon>Arthropoda</taxon>
        <taxon>Hexapoda</taxon>
        <taxon>Insecta</taxon>
        <taxon>Pterygota</taxon>
        <taxon>Neoptera</taxon>
        <taxon>Endopterygota</taxon>
        <taxon>Diptera</taxon>
        <taxon>Brachycera</taxon>
        <taxon>Muscomorpha</taxon>
        <taxon>Hippoboscoidea</taxon>
        <taxon>Glossinidae</taxon>
        <taxon>Glossina</taxon>
    </lineage>
</organism>
<keyword evidence="1" id="KW-0472">Membrane</keyword>
<evidence type="ECO:0000313" key="2">
    <source>
        <dbReference type="EnsemblMetazoa" id="GBRI006841-PA"/>
    </source>
</evidence>
<evidence type="ECO:0000313" key="3">
    <source>
        <dbReference type="Proteomes" id="UP000091820"/>
    </source>
</evidence>
<feature type="transmembrane region" description="Helical" evidence="1">
    <location>
        <begin position="139"/>
        <end position="159"/>
    </location>
</feature>
<sequence>MRDLFIFNSPIFVKGSYAVSWLYTANAKPTFMQILANFNEIFFSTRTATSCPAYWFPIVYWIVLVLSIMGSIYSANELARLVYGNRKQLTMWRQRRYYVLSNSVLRKCRLVGALLMLSVWLLLLYAIVNVSPAHMTPWLTIKLLVLGLEFIYWLLEVLFGSNKLDASATLSFLLPFHCSGCAHMSR</sequence>
<accession>A0A1A9W592</accession>
<dbReference type="Proteomes" id="UP000091820">
    <property type="component" value="Unassembled WGS sequence"/>
</dbReference>
<name>A0A1A9W592_9MUSC</name>
<feature type="transmembrane region" description="Helical" evidence="1">
    <location>
        <begin position="104"/>
        <end position="127"/>
    </location>
</feature>
<keyword evidence="1" id="KW-1133">Transmembrane helix</keyword>
<evidence type="ECO:0000256" key="1">
    <source>
        <dbReference type="SAM" id="Phobius"/>
    </source>
</evidence>
<protein>
    <submittedName>
        <fullName evidence="2">Uncharacterized protein</fullName>
    </submittedName>
</protein>
<proteinExistence type="predicted"/>
<dbReference type="AlphaFoldDB" id="A0A1A9W592"/>
<reference evidence="3" key="1">
    <citation type="submission" date="2014-03" db="EMBL/GenBank/DDBJ databases">
        <authorList>
            <person name="Aksoy S."/>
            <person name="Warren W."/>
            <person name="Wilson R.K."/>
        </authorList>
    </citation>
    <scope>NUCLEOTIDE SEQUENCE [LARGE SCALE GENOMIC DNA]</scope>
    <source>
        <strain evidence="3">IAEA</strain>
    </source>
</reference>
<feature type="transmembrane region" description="Helical" evidence="1">
    <location>
        <begin position="58"/>
        <end position="83"/>
    </location>
</feature>